<keyword evidence="4 5" id="KW-0720">Serine protease</keyword>
<dbReference type="InterPro" id="IPR022398">
    <property type="entry name" value="Peptidase_S8_His-AS"/>
</dbReference>
<dbReference type="PROSITE" id="PS00136">
    <property type="entry name" value="SUBTILASE_ASP"/>
    <property type="match status" value="1"/>
</dbReference>
<evidence type="ECO:0000256" key="1">
    <source>
        <dbReference type="ARBA" id="ARBA00011073"/>
    </source>
</evidence>
<dbReference type="InterPro" id="IPR015500">
    <property type="entry name" value="Peptidase_S8_subtilisin-rel"/>
</dbReference>
<proteinExistence type="inferred from homology"/>
<dbReference type="RefSeq" id="WP_202102027.1">
    <property type="nucleotide sequence ID" value="NZ_JAERTY010000003.1"/>
</dbReference>
<evidence type="ECO:0000313" key="8">
    <source>
        <dbReference type="EMBL" id="MBL1408246.1"/>
    </source>
</evidence>
<dbReference type="EMBL" id="JAERTY010000003">
    <property type="protein sequence ID" value="MBL1408246.1"/>
    <property type="molecule type" value="Genomic_DNA"/>
</dbReference>
<dbReference type="SUPFAM" id="SSF52743">
    <property type="entry name" value="Subtilisin-like"/>
    <property type="match status" value="1"/>
</dbReference>
<dbReference type="InterPro" id="IPR050131">
    <property type="entry name" value="Peptidase_S8_subtilisin-like"/>
</dbReference>
<feature type="active site" description="Charge relay system" evidence="5">
    <location>
        <position position="275"/>
    </location>
</feature>
<dbReference type="PRINTS" id="PR00723">
    <property type="entry name" value="SUBTILISIN"/>
</dbReference>
<evidence type="ECO:0000313" key="9">
    <source>
        <dbReference type="Proteomes" id="UP000625283"/>
    </source>
</evidence>
<dbReference type="InterPro" id="IPR023827">
    <property type="entry name" value="Peptidase_S8_Asp-AS"/>
</dbReference>
<keyword evidence="3 5" id="KW-0378">Hydrolase</keyword>
<feature type="domain" description="Peptidase S8/S53" evidence="7">
    <location>
        <begin position="44"/>
        <end position="480"/>
    </location>
</feature>
<organism evidence="8 9">
    <name type="scientific">Sphingobacterium faecale</name>
    <dbReference type="NCBI Taxonomy" id="2803775"/>
    <lineage>
        <taxon>Bacteria</taxon>
        <taxon>Pseudomonadati</taxon>
        <taxon>Bacteroidota</taxon>
        <taxon>Sphingobacteriia</taxon>
        <taxon>Sphingobacteriales</taxon>
        <taxon>Sphingobacteriaceae</taxon>
        <taxon>Sphingobacterium</taxon>
    </lineage>
</organism>
<dbReference type="PROSITE" id="PS00137">
    <property type="entry name" value="SUBTILASE_HIS"/>
    <property type="match status" value="1"/>
</dbReference>
<keyword evidence="9" id="KW-1185">Reference proteome</keyword>
<dbReference type="InterPro" id="IPR023828">
    <property type="entry name" value="Peptidase_S8_Ser-AS"/>
</dbReference>
<dbReference type="InterPro" id="IPR000209">
    <property type="entry name" value="Peptidase_S8/S53_dom"/>
</dbReference>
<feature type="active site" description="Charge relay system" evidence="5">
    <location>
        <position position="53"/>
    </location>
</feature>
<evidence type="ECO:0000259" key="7">
    <source>
        <dbReference type="Pfam" id="PF00082"/>
    </source>
</evidence>
<evidence type="ECO:0000256" key="2">
    <source>
        <dbReference type="ARBA" id="ARBA00022670"/>
    </source>
</evidence>
<comment type="similarity">
    <text evidence="1 5 6">Belongs to the peptidase S8 family.</text>
</comment>
<dbReference type="Pfam" id="PF00082">
    <property type="entry name" value="Peptidase_S8"/>
    <property type="match status" value="1"/>
</dbReference>
<keyword evidence="2 5" id="KW-0645">Protease</keyword>
<evidence type="ECO:0000256" key="3">
    <source>
        <dbReference type="ARBA" id="ARBA00022801"/>
    </source>
</evidence>
<dbReference type="InterPro" id="IPR036852">
    <property type="entry name" value="Peptidase_S8/S53_dom_sf"/>
</dbReference>
<evidence type="ECO:0000256" key="6">
    <source>
        <dbReference type="RuleBase" id="RU003355"/>
    </source>
</evidence>
<reference evidence="8 9" key="1">
    <citation type="submission" date="2021-01" db="EMBL/GenBank/DDBJ databases">
        <title>C459-1 draft genome sequence.</title>
        <authorList>
            <person name="Zhang X.-F."/>
        </authorList>
    </citation>
    <scope>NUCLEOTIDE SEQUENCE [LARGE SCALE GENOMIC DNA]</scope>
    <source>
        <strain evidence="9">C459-1</strain>
    </source>
</reference>
<gene>
    <name evidence="8" type="ORF">JKG61_05730</name>
</gene>
<dbReference type="PROSITE" id="PS00138">
    <property type="entry name" value="SUBTILASE_SER"/>
    <property type="match status" value="1"/>
</dbReference>
<dbReference type="PANTHER" id="PTHR43806:SF11">
    <property type="entry name" value="CEREVISIN-RELATED"/>
    <property type="match status" value="1"/>
</dbReference>
<accession>A0ABS1R0M6</accession>
<protein>
    <submittedName>
        <fullName evidence="8">S8 family serine peptidase</fullName>
    </submittedName>
</protein>
<feature type="active site" description="Charge relay system" evidence="5">
    <location>
        <position position="445"/>
    </location>
</feature>
<dbReference type="Proteomes" id="UP000625283">
    <property type="component" value="Unassembled WGS sequence"/>
</dbReference>
<dbReference type="Gene3D" id="3.40.50.200">
    <property type="entry name" value="Peptidase S8/S53 domain"/>
    <property type="match status" value="2"/>
</dbReference>
<evidence type="ECO:0000256" key="5">
    <source>
        <dbReference type="PROSITE-ProRule" id="PRU01240"/>
    </source>
</evidence>
<dbReference type="PANTHER" id="PTHR43806">
    <property type="entry name" value="PEPTIDASE S8"/>
    <property type="match status" value="1"/>
</dbReference>
<sequence>MTCLIVGCKQKEDINWHHLDLAEDGVFGVSTNKAYKELLKGKEGEAVIVAVMDSGFDVDHKSLKSKFWTNKREIKNNGIDDDNNGFIDDINGWNFTGSVEGSGIKYFSKSALASLVQMGQTKFGEKKFVDVPISEREEFLEFQKRSRKLINYVESTKTNLTQVKYRKQALDRIIESIGKENPTLKDFVNYKPSNDRENQARSKMISLLRSKTFKESYQEDFVEELISLRNSLDYWYNVDYLPFTVANSSSSNSSALGNNLIKGLFDPSYGESSTHGTHVAGIIAAEHNPENGVRGIAENVQIMGLLPLAADPLEQEHAIAKSIRYAVDHGAKIINMSFGESYTIDQTLIEEAMKYAADHDVLLVHASGNHGVNLDTLVIYPRPYNKGVRNADNWINVGASDKSNDEYLKASFSNFSKEQVDVFAPGVRINSTIPGSEYKRHDGTSMAAPIVSGIAALIRSYYPTLTAVQVKEIIMKSVVKADQLKDRCISGGVVNAYNALKLADTYSKK</sequence>
<comment type="caution">
    <text evidence="8">The sequence shown here is derived from an EMBL/GenBank/DDBJ whole genome shotgun (WGS) entry which is preliminary data.</text>
</comment>
<evidence type="ECO:0000256" key="4">
    <source>
        <dbReference type="ARBA" id="ARBA00022825"/>
    </source>
</evidence>
<name>A0ABS1R0M6_9SPHI</name>
<dbReference type="PROSITE" id="PS51892">
    <property type="entry name" value="SUBTILASE"/>
    <property type="match status" value="1"/>
</dbReference>